<dbReference type="GO" id="GO:0005874">
    <property type="term" value="C:microtubule"/>
    <property type="evidence" value="ECO:0007669"/>
    <property type="project" value="UniProtKB-KW"/>
</dbReference>
<evidence type="ECO:0000256" key="5">
    <source>
        <dbReference type="ARBA" id="ARBA00023054"/>
    </source>
</evidence>
<keyword evidence="7" id="KW-0493">Microtubule</keyword>
<evidence type="ECO:0000313" key="11">
    <source>
        <dbReference type="Proteomes" id="UP000243217"/>
    </source>
</evidence>
<keyword evidence="5" id="KW-0175">Coiled coil</keyword>
<organism evidence="10 11">
    <name type="scientific">Thraustotheca clavata</name>
    <dbReference type="NCBI Taxonomy" id="74557"/>
    <lineage>
        <taxon>Eukaryota</taxon>
        <taxon>Sar</taxon>
        <taxon>Stramenopiles</taxon>
        <taxon>Oomycota</taxon>
        <taxon>Saprolegniomycetes</taxon>
        <taxon>Saprolegniales</taxon>
        <taxon>Achlyaceae</taxon>
        <taxon>Thraustotheca</taxon>
    </lineage>
</organism>
<dbReference type="InterPro" id="IPR036961">
    <property type="entry name" value="Kinesin_motor_dom_sf"/>
</dbReference>
<dbReference type="SUPFAM" id="SSF52540">
    <property type="entry name" value="P-loop containing nucleoside triphosphate hydrolases"/>
    <property type="match status" value="1"/>
</dbReference>
<keyword evidence="11" id="KW-1185">Reference proteome</keyword>
<feature type="domain" description="Kinesin motor" evidence="9">
    <location>
        <begin position="4"/>
        <end position="345"/>
    </location>
</feature>
<sequence>MSRKIRVVVRVRPALPIEKTHSTNTLILDTIKKSVKISSGKQQDPPKEFQFDSTFDSTTTQTDIYEQTGIASMVANVLEGFHATIFAYGQTGSGKTFTMEGYEYEKTASRSNERVQAKPKVDVSMERIGIVPRVILNLFKAVAAATTDKILDLLNPSMSSITKPCRLRWASNEAFYVENLTILECSASEEMLARFQDGVKQKIMASHNMNAASSRSHCIYTIYVESTDIVNPEDIIKAKLSLVDLAGSERVVKTGATGVTLQESIGINKSLFVLRQVIQILSDQSKERSDSKLHVPYRDSKLTALLKHSLGGNSITLMIACLSPSDAYFDENVSTLTYAARAQTIANKPIKNEDPKSLLIQNLRDEIASLKAQLTRAYSIIDAFESKDSTLNRNNISSEIDTRIESNSPATTIVVTEKNNLASKTIEAKSKNNQEVEPTPPLRHSSIADPAGSKSLKLNVIDNVSMIKAMYQNERRIRQELEMTQSSLTSLRTENHGLNIENQTLRERMEVLEYLALGADESGISLQKPSQDRINSVLQNAGKRRTINSNTNQETLPPVVEPKKSHETGVLSISELRHLLNGKKQQKEATIKGVPSRRAHSAAELPRSEHKIQTPTPSQSTPSTALEKDPVENLSELNRLLRAKAALKGSISQ</sequence>
<dbReference type="Proteomes" id="UP000243217">
    <property type="component" value="Unassembled WGS sequence"/>
</dbReference>
<dbReference type="PROSITE" id="PS00411">
    <property type="entry name" value="KINESIN_MOTOR_1"/>
    <property type="match status" value="1"/>
</dbReference>
<dbReference type="GO" id="GO:0003777">
    <property type="term" value="F:microtubule motor activity"/>
    <property type="evidence" value="ECO:0007669"/>
    <property type="project" value="InterPro"/>
</dbReference>
<proteinExistence type="inferred from homology"/>
<comment type="similarity">
    <text evidence="6 7">Belongs to the TRAFAC class myosin-kinesin ATPase superfamily. Kinesin family.</text>
</comment>
<dbReference type="InterPro" id="IPR019821">
    <property type="entry name" value="Kinesin_motor_CS"/>
</dbReference>
<comment type="caution">
    <text evidence="10">The sequence shown here is derived from an EMBL/GenBank/DDBJ whole genome shotgun (WGS) entry which is preliminary data.</text>
</comment>
<evidence type="ECO:0000256" key="6">
    <source>
        <dbReference type="PROSITE-ProRule" id="PRU00283"/>
    </source>
</evidence>
<evidence type="ECO:0000256" key="7">
    <source>
        <dbReference type="RuleBase" id="RU000394"/>
    </source>
</evidence>
<keyword evidence="2" id="KW-0963">Cytoplasm</keyword>
<dbReference type="PRINTS" id="PR00380">
    <property type="entry name" value="KINESINHEAVY"/>
</dbReference>
<dbReference type="InterPro" id="IPR027640">
    <property type="entry name" value="Kinesin-like_fam"/>
</dbReference>
<evidence type="ECO:0000256" key="3">
    <source>
        <dbReference type="ARBA" id="ARBA00022741"/>
    </source>
</evidence>
<keyword evidence="6 7" id="KW-0505">Motor protein</keyword>
<dbReference type="GO" id="GO:0005875">
    <property type="term" value="C:microtubule associated complex"/>
    <property type="evidence" value="ECO:0007669"/>
    <property type="project" value="TreeGrafter"/>
</dbReference>
<comment type="subcellular location">
    <subcellularLocation>
        <location evidence="1">Cytoplasm</location>
    </subcellularLocation>
</comment>
<gene>
    <name evidence="10" type="ORF">THRCLA_05229</name>
</gene>
<evidence type="ECO:0000256" key="4">
    <source>
        <dbReference type="ARBA" id="ARBA00022840"/>
    </source>
</evidence>
<keyword evidence="4 6" id="KW-0067">ATP-binding</keyword>
<feature type="region of interest" description="Disordered" evidence="8">
    <location>
        <begin position="582"/>
        <end position="628"/>
    </location>
</feature>
<dbReference type="STRING" id="74557.A0A1V9ZWK6"/>
<protein>
    <recommendedName>
        <fullName evidence="7">Kinesin-like protein</fullName>
    </recommendedName>
</protein>
<dbReference type="AlphaFoldDB" id="A0A1V9ZWK6"/>
<evidence type="ECO:0000313" key="10">
    <source>
        <dbReference type="EMBL" id="OQS02395.1"/>
    </source>
</evidence>
<dbReference type="Gene3D" id="3.40.850.10">
    <property type="entry name" value="Kinesin motor domain"/>
    <property type="match status" value="1"/>
</dbReference>
<feature type="region of interest" description="Disordered" evidence="8">
    <location>
        <begin position="431"/>
        <end position="450"/>
    </location>
</feature>
<evidence type="ECO:0000256" key="8">
    <source>
        <dbReference type="SAM" id="MobiDB-lite"/>
    </source>
</evidence>
<accession>A0A1V9ZWK6</accession>
<feature type="binding site" evidence="6">
    <location>
        <begin position="89"/>
        <end position="96"/>
    </location>
    <ligand>
        <name>ATP</name>
        <dbReference type="ChEBI" id="CHEBI:30616"/>
    </ligand>
</feature>
<dbReference type="EMBL" id="JNBS01001135">
    <property type="protein sequence ID" value="OQS02395.1"/>
    <property type="molecule type" value="Genomic_DNA"/>
</dbReference>
<evidence type="ECO:0000259" key="9">
    <source>
        <dbReference type="PROSITE" id="PS50067"/>
    </source>
</evidence>
<dbReference type="GO" id="GO:0007052">
    <property type="term" value="P:mitotic spindle organization"/>
    <property type="evidence" value="ECO:0007669"/>
    <property type="project" value="TreeGrafter"/>
</dbReference>
<feature type="compositionally biased region" description="Low complexity" evidence="8">
    <location>
        <begin position="613"/>
        <end position="624"/>
    </location>
</feature>
<evidence type="ECO:0000256" key="2">
    <source>
        <dbReference type="ARBA" id="ARBA00022490"/>
    </source>
</evidence>
<reference evidence="10 11" key="1">
    <citation type="journal article" date="2014" name="Genome Biol. Evol.">
        <title>The secreted proteins of Achlya hypogyna and Thraustotheca clavata identify the ancestral oomycete secretome and reveal gene acquisitions by horizontal gene transfer.</title>
        <authorList>
            <person name="Misner I."/>
            <person name="Blouin N."/>
            <person name="Leonard G."/>
            <person name="Richards T.A."/>
            <person name="Lane C.E."/>
        </authorList>
    </citation>
    <scope>NUCLEOTIDE SEQUENCE [LARGE SCALE GENOMIC DNA]</scope>
    <source>
        <strain evidence="10 11">ATCC 34112</strain>
    </source>
</reference>
<dbReference type="GO" id="GO:0051231">
    <property type="term" value="P:spindle elongation"/>
    <property type="evidence" value="ECO:0007669"/>
    <property type="project" value="TreeGrafter"/>
</dbReference>
<dbReference type="OrthoDB" id="3176171at2759"/>
<dbReference type="PROSITE" id="PS50067">
    <property type="entry name" value="KINESIN_MOTOR_2"/>
    <property type="match status" value="1"/>
</dbReference>
<dbReference type="GO" id="GO:0007018">
    <property type="term" value="P:microtubule-based movement"/>
    <property type="evidence" value="ECO:0007669"/>
    <property type="project" value="InterPro"/>
</dbReference>
<name>A0A1V9ZWK6_9STRA</name>
<dbReference type="InterPro" id="IPR001752">
    <property type="entry name" value="Kinesin_motor_dom"/>
</dbReference>
<feature type="region of interest" description="Disordered" evidence="8">
    <location>
        <begin position="540"/>
        <end position="566"/>
    </location>
</feature>
<dbReference type="PANTHER" id="PTHR47969:SF15">
    <property type="entry name" value="CHROMOSOME-ASSOCIATED KINESIN KIF4A-RELATED"/>
    <property type="match status" value="1"/>
</dbReference>
<dbReference type="CDD" id="cd00106">
    <property type="entry name" value="KISc"/>
    <property type="match status" value="1"/>
</dbReference>
<dbReference type="PANTHER" id="PTHR47969">
    <property type="entry name" value="CHROMOSOME-ASSOCIATED KINESIN KIF4A-RELATED"/>
    <property type="match status" value="1"/>
</dbReference>
<dbReference type="Pfam" id="PF00225">
    <property type="entry name" value="Kinesin"/>
    <property type="match status" value="1"/>
</dbReference>
<keyword evidence="3 6" id="KW-0547">Nucleotide-binding</keyword>
<dbReference type="GO" id="GO:0008017">
    <property type="term" value="F:microtubule binding"/>
    <property type="evidence" value="ECO:0007669"/>
    <property type="project" value="InterPro"/>
</dbReference>
<evidence type="ECO:0000256" key="1">
    <source>
        <dbReference type="ARBA" id="ARBA00004496"/>
    </source>
</evidence>
<dbReference type="GO" id="GO:0005524">
    <property type="term" value="F:ATP binding"/>
    <property type="evidence" value="ECO:0007669"/>
    <property type="project" value="UniProtKB-UniRule"/>
</dbReference>
<dbReference type="InterPro" id="IPR027417">
    <property type="entry name" value="P-loop_NTPase"/>
</dbReference>
<dbReference type="SMART" id="SM00129">
    <property type="entry name" value="KISc"/>
    <property type="match status" value="1"/>
</dbReference>
<dbReference type="GO" id="GO:0005737">
    <property type="term" value="C:cytoplasm"/>
    <property type="evidence" value="ECO:0007669"/>
    <property type="project" value="UniProtKB-SubCell"/>
</dbReference>